<feature type="transmembrane region" description="Helical" evidence="8">
    <location>
        <begin position="546"/>
        <end position="568"/>
    </location>
</feature>
<feature type="transmembrane region" description="Helical" evidence="8">
    <location>
        <begin position="399"/>
        <end position="419"/>
    </location>
</feature>
<dbReference type="PANTHER" id="PTHR42718:SF46">
    <property type="entry name" value="BLR6921 PROTEIN"/>
    <property type="match status" value="1"/>
</dbReference>
<feature type="compositionally biased region" description="Pro residues" evidence="7">
    <location>
        <begin position="306"/>
        <end position="321"/>
    </location>
</feature>
<feature type="transmembrane region" description="Helical" evidence="8">
    <location>
        <begin position="520"/>
        <end position="540"/>
    </location>
</feature>
<sequence>MAGPRALRTDDPRQVGLYRLVGLLGEGGQGTVYQGLAPSGEPVAVKLLHARFAGDDRARARFAAELDHARRVAAFCTARVLDADVAGDRPYIVSEFVAGPSLAEVIASGGPVRGSGLERLAIATVTALAAIHEAGVVHRDFKPGNVIMGADGPRVIDFGIARALDATGTMSSAVVGTPAYMAPEQIAGQAVGPAADVFAWACTMAYAANGATPFGQDSIPAVMHRILHADPDLGPLDGALIGPLREILTACLAKDPGRRPSARQILLSLLGAGHPADTLLEEGARAAARSGPGAGSPPYDGTRPSDVPPPRTLPPSSPPPAAAGRGRGAPPMIVAAVLALGGFTVLLDGTMMGTALPTIWRDLGGSYEGAQWVITAYLPASTMIIPVTGWLAQRFGAKAVWITALVLSLAGSVLCGLAWSLGALIAFRVLQGLGAGMILPLSRILAVEVAGRERLGRAMALIAAAVQVAPIAGPVVAVVVVDVLSWRWIFLLGIPLLLLTSLLSAVIPSSAPDPAAAGRIDMGGLICLSGGLTAVVFGLSQVGGPASVATLQVALPLTAGVGLLAAYAGWAARSTRPRVVDVRLFRDRAFAASAAASLLHHFVFAAAFLVPLYLQTAGGLSALQAGWFFAAQGVGTLVAVLPAGWLADVSRNARLPVLAGLALVAAGTLPFALAPAPSDLTLMLVVALFVRGVGLAFVGTPLMASLYQSLPDAQVPAATTANAMGLQSGGAAGTAMTAVVLGWFAVSGTWSSGYRPAFWVTLVVVALTVVPVLFLPARRPRRTGS</sequence>
<evidence type="ECO:0000313" key="11">
    <source>
        <dbReference type="EMBL" id="GIH61267.1"/>
    </source>
</evidence>
<keyword evidence="3" id="KW-1003">Cell membrane</keyword>
<dbReference type="CDD" id="cd14014">
    <property type="entry name" value="STKc_PknB_like"/>
    <property type="match status" value="1"/>
</dbReference>
<evidence type="ECO:0000256" key="7">
    <source>
        <dbReference type="SAM" id="MobiDB-lite"/>
    </source>
</evidence>
<evidence type="ECO:0000313" key="12">
    <source>
        <dbReference type="Proteomes" id="UP000660454"/>
    </source>
</evidence>
<dbReference type="InterPro" id="IPR000719">
    <property type="entry name" value="Prot_kinase_dom"/>
</dbReference>
<evidence type="ECO:0000256" key="5">
    <source>
        <dbReference type="ARBA" id="ARBA00022989"/>
    </source>
</evidence>
<evidence type="ECO:0000256" key="8">
    <source>
        <dbReference type="SAM" id="Phobius"/>
    </source>
</evidence>
<organism evidence="11 12">
    <name type="scientific">Microbispora siamensis</name>
    <dbReference type="NCBI Taxonomy" id="564413"/>
    <lineage>
        <taxon>Bacteria</taxon>
        <taxon>Bacillati</taxon>
        <taxon>Actinomycetota</taxon>
        <taxon>Actinomycetes</taxon>
        <taxon>Streptosporangiales</taxon>
        <taxon>Streptosporangiaceae</taxon>
        <taxon>Microbispora</taxon>
    </lineage>
</organism>
<dbReference type="Gene3D" id="1.10.510.10">
    <property type="entry name" value="Transferase(Phosphotransferase) domain 1"/>
    <property type="match status" value="1"/>
</dbReference>
<feature type="transmembrane region" description="Helical" evidence="8">
    <location>
        <begin position="458"/>
        <end position="480"/>
    </location>
</feature>
<feature type="region of interest" description="Disordered" evidence="7">
    <location>
        <begin position="285"/>
        <end position="327"/>
    </location>
</feature>
<evidence type="ECO:0008006" key="13">
    <source>
        <dbReference type="Google" id="ProtNLM"/>
    </source>
</evidence>
<evidence type="ECO:0000256" key="2">
    <source>
        <dbReference type="ARBA" id="ARBA00022448"/>
    </source>
</evidence>
<reference evidence="11 12" key="1">
    <citation type="submission" date="2021-01" db="EMBL/GenBank/DDBJ databases">
        <title>Whole genome shotgun sequence of Microbispora siamensis NBRC 104113.</title>
        <authorList>
            <person name="Komaki H."/>
            <person name="Tamura T."/>
        </authorList>
    </citation>
    <scope>NUCLEOTIDE SEQUENCE [LARGE SCALE GENOMIC DNA]</scope>
    <source>
        <strain evidence="11 12">NBRC 104113</strain>
    </source>
</reference>
<dbReference type="Gene3D" id="3.30.200.20">
    <property type="entry name" value="Phosphorylase Kinase, domain 1"/>
    <property type="match status" value="1"/>
</dbReference>
<dbReference type="PANTHER" id="PTHR42718">
    <property type="entry name" value="MAJOR FACILITATOR SUPERFAMILY MULTIDRUG TRANSPORTER MFSC"/>
    <property type="match status" value="1"/>
</dbReference>
<dbReference type="InterPro" id="IPR020846">
    <property type="entry name" value="MFS_dom"/>
</dbReference>
<feature type="transmembrane region" description="Helical" evidence="8">
    <location>
        <begin position="425"/>
        <end position="446"/>
    </location>
</feature>
<keyword evidence="12" id="KW-1185">Reference proteome</keyword>
<dbReference type="RefSeq" id="WP_204048128.1">
    <property type="nucleotide sequence ID" value="NZ_BOOF01000009.1"/>
</dbReference>
<protein>
    <recommendedName>
        <fullName evidence="13">Non-specific serine/threonine protein kinase</fullName>
    </recommendedName>
</protein>
<evidence type="ECO:0000259" key="10">
    <source>
        <dbReference type="PROSITE" id="PS50850"/>
    </source>
</evidence>
<evidence type="ECO:0000256" key="6">
    <source>
        <dbReference type="ARBA" id="ARBA00023136"/>
    </source>
</evidence>
<evidence type="ECO:0000256" key="4">
    <source>
        <dbReference type="ARBA" id="ARBA00022692"/>
    </source>
</evidence>
<dbReference type="InterPro" id="IPR008271">
    <property type="entry name" value="Ser/Thr_kinase_AS"/>
</dbReference>
<dbReference type="Proteomes" id="UP000660454">
    <property type="component" value="Unassembled WGS sequence"/>
</dbReference>
<dbReference type="InterPro" id="IPR036259">
    <property type="entry name" value="MFS_trans_sf"/>
</dbReference>
<keyword evidence="4 8" id="KW-0812">Transmembrane</keyword>
<evidence type="ECO:0000256" key="3">
    <source>
        <dbReference type="ARBA" id="ARBA00022475"/>
    </source>
</evidence>
<keyword evidence="5 8" id="KW-1133">Transmembrane helix</keyword>
<feature type="transmembrane region" description="Helical" evidence="8">
    <location>
        <begin position="333"/>
        <end position="360"/>
    </location>
</feature>
<gene>
    <name evidence="11" type="ORF">Msi02_20840</name>
</gene>
<comment type="caution">
    <text evidence="11">The sequence shown here is derived from an EMBL/GenBank/DDBJ whole genome shotgun (WGS) entry which is preliminary data.</text>
</comment>
<dbReference type="Gene3D" id="1.20.1720.10">
    <property type="entry name" value="Multidrug resistance protein D"/>
    <property type="match status" value="1"/>
</dbReference>
<keyword evidence="6 8" id="KW-0472">Membrane</keyword>
<keyword evidence="2" id="KW-0813">Transport</keyword>
<dbReference type="Pfam" id="PF07690">
    <property type="entry name" value="MFS_1"/>
    <property type="match status" value="1"/>
</dbReference>
<dbReference type="InterPro" id="IPR011009">
    <property type="entry name" value="Kinase-like_dom_sf"/>
</dbReference>
<accession>A0ABQ4GIK4</accession>
<feature type="transmembrane region" description="Helical" evidence="8">
    <location>
        <begin position="653"/>
        <end position="674"/>
    </location>
</feature>
<feature type="domain" description="Protein kinase" evidence="9">
    <location>
        <begin position="18"/>
        <end position="277"/>
    </location>
</feature>
<dbReference type="PROSITE" id="PS00108">
    <property type="entry name" value="PROTEIN_KINASE_ST"/>
    <property type="match status" value="1"/>
</dbReference>
<feature type="transmembrane region" description="Helical" evidence="8">
    <location>
        <begin position="680"/>
        <end position="704"/>
    </location>
</feature>
<feature type="domain" description="Major facilitator superfamily (MFS) profile" evidence="10">
    <location>
        <begin position="334"/>
        <end position="780"/>
    </location>
</feature>
<feature type="transmembrane region" description="Helical" evidence="8">
    <location>
        <begin position="589"/>
        <end position="614"/>
    </location>
</feature>
<dbReference type="SUPFAM" id="SSF56112">
    <property type="entry name" value="Protein kinase-like (PK-like)"/>
    <property type="match status" value="1"/>
</dbReference>
<feature type="transmembrane region" description="Helical" evidence="8">
    <location>
        <begin position="486"/>
        <end position="508"/>
    </location>
</feature>
<comment type="subcellular location">
    <subcellularLocation>
        <location evidence="1">Cell membrane</location>
        <topology evidence="1">Multi-pass membrane protein</topology>
    </subcellularLocation>
</comment>
<evidence type="ECO:0000256" key="1">
    <source>
        <dbReference type="ARBA" id="ARBA00004651"/>
    </source>
</evidence>
<feature type="transmembrane region" description="Helical" evidence="8">
    <location>
        <begin position="757"/>
        <end position="777"/>
    </location>
</feature>
<evidence type="ECO:0000259" key="9">
    <source>
        <dbReference type="PROSITE" id="PS50011"/>
    </source>
</evidence>
<dbReference type="Gene3D" id="1.20.1250.20">
    <property type="entry name" value="MFS general substrate transporter like domains"/>
    <property type="match status" value="1"/>
</dbReference>
<dbReference type="SUPFAM" id="SSF103473">
    <property type="entry name" value="MFS general substrate transporter"/>
    <property type="match status" value="1"/>
</dbReference>
<dbReference type="EMBL" id="BOOF01000009">
    <property type="protein sequence ID" value="GIH61267.1"/>
    <property type="molecule type" value="Genomic_DNA"/>
</dbReference>
<proteinExistence type="predicted"/>
<dbReference type="InterPro" id="IPR011701">
    <property type="entry name" value="MFS"/>
</dbReference>
<name>A0ABQ4GIK4_9ACTN</name>
<feature type="transmembrane region" description="Helical" evidence="8">
    <location>
        <begin position="725"/>
        <end position="745"/>
    </location>
</feature>
<feature type="transmembrane region" description="Helical" evidence="8">
    <location>
        <begin position="372"/>
        <end position="392"/>
    </location>
</feature>
<dbReference type="PROSITE" id="PS50850">
    <property type="entry name" value="MFS"/>
    <property type="match status" value="1"/>
</dbReference>
<feature type="transmembrane region" description="Helical" evidence="8">
    <location>
        <begin position="626"/>
        <end position="646"/>
    </location>
</feature>
<dbReference type="PROSITE" id="PS50011">
    <property type="entry name" value="PROTEIN_KINASE_DOM"/>
    <property type="match status" value="1"/>
</dbReference>
<dbReference type="Pfam" id="PF00069">
    <property type="entry name" value="Pkinase"/>
    <property type="match status" value="1"/>
</dbReference>